<feature type="compositionally biased region" description="Basic and acidic residues" evidence="1">
    <location>
        <begin position="19"/>
        <end position="29"/>
    </location>
</feature>
<evidence type="ECO:0000256" key="1">
    <source>
        <dbReference type="SAM" id="MobiDB-lite"/>
    </source>
</evidence>
<dbReference type="AlphaFoldDB" id="A0A0D5LUF2"/>
<gene>
    <name evidence="2" type="ORF">TM49_16920</name>
</gene>
<dbReference type="HOGENOM" id="CLU_2771006_0_0_5"/>
<dbReference type="PATRIC" id="fig|1486262.3.peg.3500"/>
<sequence length="69" mass="7252">MMDTSAGAGAHMARSGAPRADRPGGDRRVRAARNNGQRLPGAREREKGRAAKPAAQKVRKKSATTVLAT</sequence>
<reference evidence="2 3" key="1">
    <citation type="journal article" date="2015" name="Genome Announc.">
        <title>Complete genome sequence of Martelella endophytica YC6887, which has antifungal activity associated with a halophyte.</title>
        <authorList>
            <person name="Khan A."/>
            <person name="Khan H."/>
            <person name="Chung E.J."/>
            <person name="Hossain M.T."/>
            <person name="Chung Y.R."/>
        </authorList>
    </citation>
    <scope>NUCLEOTIDE SEQUENCE [LARGE SCALE GENOMIC DNA]</scope>
    <source>
        <strain evidence="2">YC6887</strain>
    </source>
</reference>
<protein>
    <submittedName>
        <fullName evidence="2">Uncharacterized protein</fullName>
    </submittedName>
</protein>
<accession>A0A0D5LUF2</accession>
<evidence type="ECO:0000313" key="2">
    <source>
        <dbReference type="EMBL" id="AJY46983.1"/>
    </source>
</evidence>
<evidence type="ECO:0000313" key="3">
    <source>
        <dbReference type="Proteomes" id="UP000032611"/>
    </source>
</evidence>
<dbReference type="KEGG" id="mey:TM49_16920"/>
<feature type="region of interest" description="Disordered" evidence="1">
    <location>
        <begin position="1"/>
        <end position="69"/>
    </location>
</feature>
<dbReference type="Proteomes" id="UP000032611">
    <property type="component" value="Chromosome"/>
</dbReference>
<keyword evidence="3" id="KW-1185">Reference proteome</keyword>
<dbReference type="EMBL" id="CP010803">
    <property type="protein sequence ID" value="AJY46983.1"/>
    <property type="molecule type" value="Genomic_DNA"/>
</dbReference>
<name>A0A0D5LUF2_MAREN</name>
<organism evidence="2 3">
    <name type="scientific">Martelella endophytica</name>
    <dbReference type="NCBI Taxonomy" id="1486262"/>
    <lineage>
        <taxon>Bacteria</taxon>
        <taxon>Pseudomonadati</taxon>
        <taxon>Pseudomonadota</taxon>
        <taxon>Alphaproteobacteria</taxon>
        <taxon>Hyphomicrobiales</taxon>
        <taxon>Aurantimonadaceae</taxon>
        <taxon>Martelella</taxon>
    </lineage>
</organism>
<proteinExistence type="predicted"/>